<evidence type="ECO:0000313" key="3">
    <source>
        <dbReference type="EMBL" id="KHJ85169.1"/>
    </source>
</evidence>
<reference evidence="3 4" key="1">
    <citation type="submission" date="2014-03" db="EMBL/GenBank/DDBJ databases">
        <title>Draft genome of the hookworm Oesophagostomum dentatum.</title>
        <authorList>
            <person name="Mitreva M."/>
        </authorList>
    </citation>
    <scope>NUCLEOTIDE SEQUENCE [LARGE SCALE GENOMIC DNA]</scope>
    <source>
        <strain evidence="3 4">OD-Hann</strain>
    </source>
</reference>
<gene>
    <name evidence="3" type="ORF">OESDEN_15109</name>
</gene>
<sequence length="250" mass="28402">MSCFAGSTHSDNASVADVSGTTPNVSMQIPALYSESMHDDQEMPPLDHSIHLPQMNLESLSDTTMPHPSWSTKDDLMSLTTSVSQMSESCMSDISLMGKETVGMLEQVFHELALIKGRNNLLEKTVEQANEWRNRADKLEEQNRILQKSLKSSRNKVEQFTQEVEQLKQREEQLSLSLKQVELLREHRSCEQLKEQLHLMNELVEKLEAEHAAEVVKKGEEAGILREFVISYSISEDSFEEKSGRNNPIK</sequence>
<keyword evidence="4" id="KW-1185">Reference proteome</keyword>
<feature type="region of interest" description="Disordered" evidence="2">
    <location>
        <begin position="1"/>
        <end position="21"/>
    </location>
</feature>
<keyword evidence="1" id="KW-0175">Coiled coil</keyword>
<evidence type="ECO:0000313" key="4">
    <source>
        <dbReference type="Proteomes" id="UP000053660"/>
    </source>
</evidence>
<evidence type="ECO:0000256" key="1">
    <source>
        <dbReference type="SAM" id="Coils"/>
    </source>
</evidence>
<dbReference type="EMBL" id="KN565060">
    <property type="protein sequence ID" value="KHJ85169.1"/>
    <property type="molecule type" value="Genomic_DNA"/>
</dbReference>
<protein>
    <submittedName>
        <fullName evidence="3">ATP synthase F0, B subunit domain protein</fullName>
    </submittedName>
</protein>
<proteinExistence type="predicted"/>
<organism evidence="3 4">
    <name type="scientific">Oesophagostomum dentatum</name>
    <name type="common">Nodular worm</name>
    <dbReference type="NCBI Taxonomy" id="61180"/>
    <lineage>
        <taxon>Eukaryota</taxon>
        <taxon>Metazoa</taxon>
        <taxon>Ecdysozoa</taxon>
        <taxon>Nematoda</taxon>
        <taxon>Chromadorea</taxon>
        <taxon>Rhabditida</taxon>
        <taxon>Rhabditina</taxon>
        <taxon>Rhabditomorpha</taxon>
        <taxon>Strongyloidea</taxon>
        <taxon>Strongylidae</taxon>
        <taxon>Oesophagostomum</taxon>
    </lineage>
</organism>
<accession>A0A0B1SJU0</accession>
<evidence type="ECO:0000256" key="2">
    <source>
        <dbReference type="SAM" id="MobiDB-lite"/>
    </source>
</evidence>
<feature type="coiled-coil region" evidence="1">
    <location>
        <begin position="122"/>
        <end position="210"/>
    </location>
</feature>
<dbReference type="AlphaFoldDB" id="A0A0B1SJU0"/>
<dbReference type="OrthoDB" id="5872175at2759"/>
<dbReference type="Proteomes" id="UP000053660">
    <property type="component" value="Unassembled WGS sequence"/>
</dbReference>
<name>A0A0B1SJU0_OESDE</name>